<dbReference type="GO" id="GO:0016787">
    <property type="term" value="F:hydrolase activity"/>
    <property type="evidence" value="ECO:0007669"/>
    <property type="project" value="UniProtKB-KW"/>
</dbReference>
<dbReference type="OrthoDB" id="9796770at2"/>
<dbReference type="PRINTS" id="PR00111">
    <property type="entry name" value="ABHYDROLASE"/>
</dbReference>
<dbReference type="Pfam" id="PF00561">
    <property type="entry name" value="Abhydrolase_1"/>
    <property type="match status" value="1"/>
</dbReference>
<dbReference type="AlphaFoldDB" id="A0A2I0QTF1"/>
<dbReference type="InterPro" id="IPR029058">
    <property type="entry name" value="AB_hydrolase_fold"/>
</dbReference>
<dbReference type="Gene3D" id="6.10.140.700">
    <property type="match status" value="1"/>
</dbReference>
<dbReference type="InterPro" id="IPR000073">
    <property type="entry name" value="AB_hydrolase_1"/>
</dbReference>
<dbReference type="EMBL" id="PJNH01000002">
    <property type="protein sequence ID" value="PKR77606.1"/>
    <property type="molecule type" value="Genomic_DNA"/>
</dbReference>
<feature type="domain" description="AB hydrolase-1" evidence="2">
    <location>
        <begin position="41"/>
        <end position="265"/>
    </location>
</feature>
<sequence length="279" mass="31293">MYTTRMIETSRGVFEVFVKGEGEPLCATHLYSQFNEKGNYFADTFTEEFKVYLVNLRGAGNSSPVIEDDEMSMESAVKDMESIRETLGIDRWAFAGHSTGGMLGLVYALQAGESLTKLFCSGASADMNYAKHPDSIYCAENPNNERMRGILALFRSEDTTREERIAAGREWGAMSLYRPEKADEYYAKPSSGAVISERVDYFSYVDGPEYDVVEDLKNISTPTLVASGRHDAQCPLDCSIQIADGIPEAKLEIFEESNHNAFVEEKDKFKRVVSQFKEM</sequence>
<dbReference type="PANTHER" id="PTHR43798">
    <property type="entry name" value="MONOACYLGLYCEROL LIPASE"/>
    <property type="match status" value="1"/>
</dbReference>
<name>A0A2I0QTF1_9BACI</name>
<evidence type="ECO:0000259" key="2">
    <source>
        <dbReference type="Pfam" id="PF00561"/>
    </source>
</evidence>
<dbReference type="GO" id="GO:0016020">
    <property type="term" value="C:membrane"/>
    <property type="evidence" value="ECO:0007669"/>
    <property type="project" value="TreeGrafter"/>
</dbReference>
<dbReference type="RefSeq" id="WP_101331214.1">
    <property type="nucleotide sequence ID" value="NZ_PJNH01000002.1"/>
</dbReference>
<protein>
    <submittedName>
        <fullName evidence="3">Alpha/beta hydrolase</fullName>
    </submittedName>
</protein>
<evidence type="ECO:0000256" key="1">
    <source>
        <dbReference type="ARBA" id="ARBA00022801"/>
    </source>
</evidence>
<accession>A0A2I0QTF1</accession>
<organism evidence="3 4">
    <name type="scientific">Halalkalibacillus sediminis</name>
    <dbReference type="NCBI Taxonomy" id="2018042"/>
    <lineage>
        <taxon>Bacteria</taxon>
        <taxon>Bacillati</taxon>
        <taxon>Bacillota</taxon>
        <taxon>Bacilli</taxon>
        <taxon>Bacillales</taxon>
        <taxon>Bacillaceae</taxon>
        <taxon>Halalkalibacillus</taxon>
    </lineage>
</organism>
<dbReference type="InterPro" id="IPR050266">
    <property type="entry name" value="AB_hydrolase_sf"/>
</dbReference>
<proteinExistence type="predicted"/>
<dbReference type="Gene3D" id="3.40.50.1820">
    <property type="entry name" value="alpha/beta hydrolase"/>
    <property type="match status" value="1"/>
</dbReference>
<dbReference type="Proteomes" id="UP000243524">
    <property type="component" value="Unassembled WGS sequence"/>
</dbReference>
<reference evidence="3 4" key="1">
    <citation type="submission" date="2017-06" db="EMBL/GenBank/DDBJ databases">
        <title>the draft geome sequence of Illustriluteabacillus marina B3227.</title>
        <authorList>
            <person name="He R.-H."/>
            <person name="Du Z.-J."/>
        </authorList>
    </citation>
    <scope>NUCLEOTIDE SEQUENCE [LARGE SCALE GENOMIC DNA]</scope>
    <source>
        <strain evidence="3 4">B3227</strain>
    </source>
</reference>
<comment type="caution">
    <text evidence="3">The sequence shown here is derived from an EMBL/GenBank/DDBJ whole genome shotgun (WGS) entry which is preliminary data.</text>
</comment>
<dbReference type="SUPFAM" id="SSF53474">
    <property type="entry name" value="alpha/beta-Hydrolases"/>
    <property type="match status" value="1"/>
</dbReference>
<keyword evidence="1 3" id="KW-0378">Hydrolase</keyword>
<dbReference type="PANTHER" id="PTHR43798:SF31">
    <property type="entry name" value="AB HYDROLASE SUPERFAMILY PROTEIN YCLE"/>
    <property type="match status" value="1"/>
</dbReference>
<gene>
    <name evidence="3" type="ORF">CEY16_06620</name>
</gene>
<evidence type="ECO:0000313" key="4">
    <source>
        <dbReference type="Proteomes" id="UP000243524"/>
    </source>
</evidence>
<keyword evidence="4" id="KW-1185">Reference proteome</keyword>
<evidence type="ECO:0000313" key="3">
    <source>
        <dbReference type="EMBL" id="PKR77606.1"/>
    </source>
</evidence>